<evidence type="ECO:0000313" key="1">
    <source>
        <dbReference type="EMBL" id="TDO98025.1"/>
    </source>
</evidence>
<gene>
    <name evidence="1" type="ORF">DFP79_1657</name>
</gene>
<proteinExistence type="predicted"/>
<reference evidence="1 2" key="1">
    <citation type="submission" date="2019-03" db="EMBL/GenBank/DDBJ databases">
        <title>Genomic Encyclopedia of Type Strains, Phase III (KMG-III): the genomes of soil and plant-associated and newly described type strains.</title>
        <authorList>
            <person name="Whitman W."/>
        </authorList>
    </citation>
    <scope>NUCLEOTIDE SEQUENCE [LARGE SCALE GENOMIC DNA]</scope>
    <source>
        <strain evidence="1 2">CECT 7378</strain>
    </source>
</reference>
<evidence type="ECO:0000313" key="2">
    <source>
        <dbReference type="Proteomes" id="UP000294656"/>
    </source>
</evidence>
<accession>A0A4R6MAD2</accession>
<name>A0A4R6MAD2_9GAMM</name>
<dbReference type="AlphaFoldDB" id="A0A4R6MAD2"/>
<sequence>MMKKVPFQAVAPILKHFELSDDVVETVDPALSPEQLVTHLLKLEANIDLANFWAHALPMRESIWWACIGVSKRTEVLKPLEKQVLDASLAWVKNPTEPLRRQIEVLIEKLPNESASKWLGMAVFWSGSGSIAPIDNPIVMPAEFLYAKAVGGAVNTAAALPEWDGYKLFYKDVFRSAMDLANGGTGTVEG</sequence>
<organism evidence="1 2">
    <name type="scientific">Marinomonas balearica</name>
    <dbReference type="NCBI Taxonomy" id="491947"/>
    <lineage>
        <taxon>Bacteria</taxon>
        <taxon>Pseudomonadati</taxon>
        <taxon>Pseudomonadota</taxon>
        <taxon>Gammaproteobacteria</taxon>
        <taxon>Oceanospirillales</taxon>
        <taxon>Oceanospirillaceae</taxon>
        <taxon>Marinomonas</taxon>
    </lineage>
</organism>
<dbReference type="Pfam" id="PF22011">
    <property type="entry name" value="DUF6931"/>
    <property type="match status" value="1"/>
</dbReference>
<protein>
    <submittedName>
        <fullName evidence="1">Uncharacterized protein</fullName>
    </submittedName>
</protein>
<keyword evidence="2" id="KW-1185">Reference proteome</keyword>
<dbReference type="InterPro" id="IPR053855">
    <property type="entry name" value="DUF6931"/>
</dbReference>
<dbReference type="EMBL" id="SNXC01000011">
    <property type="protein sequence ID" value="TDO98025.1"/>
    <property type="molecule type" value="Genomic_DNA"/>
</dbReference>
<comment type="caution">
    <text evidence="1">The sequence shown here is derived from an EMBL/GenBank/DDBJ whole genome shotgun (WGS) entry which is preliminary data.</text>
</comment>
<dbReference type="Proteomes" id="UP000294656">
    <property type="component" value="Unassembled WGS sequence"/>
</dbReference>
<dbReference type="OrthoDB" id="5572566at2"/>